<dbReference type="AlphaFoldDB" id="A0A7H2BCL1"/>
<dbReference type="GeneID" id="96624429"/>
<gene>
    <name evidence="1" type="ORF">IDM49_09265</name>
</gene>
<protein>
    <submittedName>
        <fullName evidence="1">MazG-like family protein</fullName>
    </submittedName>
</protein>
<dbReference type="EMBL" id="CP061539">
    <property type="protein sequence ID" value="QNV37407.1"/>
    <property type="molecule type" value="Genomic_DNA"/>
</dbReference>
<dbReference type="Proteomes" id="UP000516404">
    <property type="component" value="Chromosome"/>
</dbReference>
<dbReference type="CDD" id="cd11533">
    <property type="entry name" value="NTP-PPase_Af0060_like"/>
    <property type="match status" value="1"/>
</dbReference>
<evidence type="ECO:0000313" key="1">
    <source>
        <dbReference type="EMBL" id="QNV37407.1"/>
    </source>
</evidence>
<proteinExistence type="predicted"/>
<organism evidence="1 2">
    <name type="scientific">Rothia terrae</name>
    <dbReference type="NCBI Taxonomy" id="396015"/>
    <lineage>
        <taxon>Bacteria</taxon>
        <taxon>Bacillati</taxon>
        <taxon>Actinomycetota</taxon>
        <taxon>Actinomycetes</taxon>
        <taxon>Micrococcales</taxon>
        <taxon>Micrococcaceae</taxon>
        <taxon>Rothia</taxon>
    </lineage>
</organism>
<dbReference type="KEGG" id="rter:IDM49_09265"/>
<dbReference type="Gene3D" id="1.10.287.1080">
    <property type="entry name" value="MazG-like"/>
    <property type="match status" value="1"/>
</dbReference>
<reference evidence="1 2" key="1">
    <citation type="submission" date="2020-09" db="EMBL/GenBank/DDBJ databases">
        <title>Investigation of environmental microbes.</title>
        <authorList>
            <person name="Ou Y."/>
            <person name="Kang Q."/>
        </authorList>
    </citation>
    <scope>NUCLEOTIDE SEQUENCE [LARGE SCALE GENOMIC DNA]</scope>
    <source>
        <strain evidence="1 2">KJZ-14</strain>
    </source>
</reference>
<dbReference type="RefSeq" id="WP_190724300.1">
    <property type="nucleotide sequence ID" value="NZ_CP061539.1"/>
</dbReference>
<sequence length="115" mass="12375">MSHDLQRIGKNIATLSAWIDDANSDRNNEAATWARIAKITEEAGETVAAYIGATGQNPRKGTTHTMHDVEGELIDVAVTALAALEHLRGNDGSSMEAFDAKLRATLERVDLQVSS</sequence>
<name>A0A7H2BCL1_9MICC</name>
<keyword evidence="2" id="KW-1185">Reference proteome</keyword>
<dbReference type="InterPro" id="IPR044548">
    <property type="entry name" value="AF0060_NTP-PPase_MazG-like"/>
</dbReference>
<accession>A0A7H2BCL1</accession>
<evidence type="ECO:0000313" key="2">
    <source>
        <dbReference type="Proteomes" id="UP000516404"/>
    </source>
</evidence>